<feature type="domain" description="Protein kinase" evidence="20">
    <location>
        <begin position="326"/>
        <end position="617"/>
    </location>
</feature>
<dbReference type="FunFam" id="3.30.200.20:FF:001208">
    <property type="entry name" value="Putative DUF26-domain receptor-like protein kinase family protein"/>
    <property type="match status" value="1"/>
</dbReference>
<feature type="chain" id="PRO_5019222450" evidence="19">
    <location>
        <begin position="32"/>
        <end position="661"/>
    </location>
</feature>
<evidence type="ECO:0000256" key="8">
    <source>
        <dbReference type="ARBA" id="ARBA00022741"/>
    </source>
</evidence>
<dbReference type="Pfam" id="PF01657">
    <property type="entry name" value="Stress-antifung"/>
    <property type="match status" value="2"/>
</dbReference>
<evidence type="ECO:0000256" key="19">
    <source>
        <dbReference type="SAM" id="SignalP"/>
    </source>
</evidence>
<dbReference type="InterPro" id="IPR017441">
    <property type="entry name" value="Protein_kinase_ATP_BS"/>
</dbReference>
<dbReference type="SMART" id="SM00220">
    <property type="entry name" value="S_TKc"/>
    <property type="match status" value="1"/>
</dbReference>
<keyword evidence="14" id="KW-0325">Glycoprotein</keyword>
<keyword evidence="5 18" id="KW-0812">Transmembrane</keyword>
<dbReference type="PROSITE" id="PS50011">
    <property type="entry name" value="PROTEIN_KINASE_DOM"/>
    <property type="match status" value="1"/>
</dbReference>
<organism evidence="22 23">
    <name type="scientific">Vitis vinifera</name>
    <name type="common">Grape</name>
    <dbReference type="NCBI Taxonomy" id="29760"/>
    <lineage>
        <taxon>Eukaryota</taxon>
        <taxon>Viridiplantae</taxon>
        <taxon>Streptophyta</taxon>
        <taxon>Embryophyta</taxon>
        <taxon>Tracheophyta</taxon>
        <taxon>Spermatophyta</taxon>
        <taxon>Magnoliopsida</taxon>
        <taxon>eudicotyledons</taxon>
        <taxon>Gunneridae</taxon>
        <taxon>Pentapetalae</taxon>
        <taxon>rosids</taxon>
        <taxon>Vitales</taxon>
        <taxon>Vitaceae</taxon>
        <taxon>Viteae</taxon>
        <taxon>Vitis</taxon>
    </lineage>
</organism>
<comment type="catalytic activity">
    <reaction evidence="16">
        <text>L-threonyl-[protein] + ATP = O-phospho-L-threonyl-[protein] + ADP + H(+)</text>
        <dbReference type="Rhea" id="RHEA:46608"/>
        <dbReference type="Rhea" id="RHEA-COMP:11060"/>
        <dbReference type="Rhea" id="RHEA-COMP:11605"/>
        <dbReference type="ChEBI" id="CHEBI:15378"/>
        <dbReference type="ChEBI" id="CHEBI:30013"/>
        <dbReference type="ChEBI" id="CHEBI:30616"/>
        <dbReference type="ChEBI" id="CHEBI:61977"/>
        <dbReference type="ChEBI" id="CHEBI:456216"/>
    </reaction>
</comment>
<dbReference type="InterPro" id="IPR011009">
    <property type="entry name" value="Kinase-like_dom_sf"/>
</dbReference>
<dbReference type="InterPro" id="IPR000719">
    <property type="entry name" value="Prot_kinase_dom"/>
</dbReference>
<dbReference type="Gene3D" id="1.10.510.10">
    <property type="entry name" value="Transferase(Phosphotransferase) domain 1"/>
    <property type="match status" value="1"/>
</dbReference>
<evidence type="ECO:0000256" key="17">
    <source>
        <dbReference type="PROSITE-ProRule" id="PRU10141"/>
    </source>
</evidence>
<keyword evidence="6 19" id="KW-0732">Signal</keyword>
<reference evidence="22 23" key="1">
    <citation type="journal article" date="2018" name="PLoS Genet.">
        <title>Population sequencing reveals clonal diversity and ancestral inbreeding in the grapevine cultivar Chardonnay.</title>
        <authorList>
            <person name="Roach M.J."/>
            <person name="Johnson D.L."/>
            <person name="Bohlmann J."/>
            <person name="van Vuuren H.J."/>
            <person name="Jones S.J."/>
            <person name="Pretorius I.S."/>
            <person name="Schmidt S.A."/>
            <person name="Borneman A.R."/>
        </authorList>
    </citation>
    <scope>NUCLEOTIDE SEQUENCE [LARGE SCALE GENOMIC DNA]</scope>
    <source>
        <strain evidence="23">cv. Chardonnay</strain>
        <tissue evidence="22">Leaf</tissue>
    </source>
</reference>
<keyword evidence="7" id="KW-0677">Repeat</keyword>
<protein>
    <submittedName>
        <fullName evidence="22">Cysteine-rich receptor-like protein kinase 2</fullName>
    </submittedName>
</protein>
<dbReference type="InterPro" id="IPR038408">
    <property type="entry name" value="GNK2_sf"/>
</dbReference>
<dbReference type="CDD" id="cd23509">
    <property type="entry name" value="Gnk2-like"/>
    <property type="match status" value="2"/>
</dbReference>
<evidence type="ECO:0000256" key="7">
    <source>
        <dbReference type="ARBA" id="ARBA00022737"/>
    </source>
</evidence>
<evidence type="ECO:0000256" key="5">
    <source>
        <dbReference type="ARBA" id="ARBA00022692"/>
    </source>
</evidence>
<comment type="subcellular location">
    <subcellularLocation>
        <location evidence="1">Membrane</location>
        <topology evidence="1">Single-pass membrane protein</topology>
    </subcellularLocation>
</comment>
<evidence type="ECO:0000256" key="12">
    <source>
        <dbReference type="ARBA" id="ARBA00023136"/>
    </source>
</evidence>
<evidence type="ECO:0000256" key="18">
    <source>
        <dbReference type="SAM" id="Phobius"/>
    </source>
</evidence>
<feature type="transmembrane region" description="Helical" evidence="18">
    <location>
        <begin position="260"/>
        <end position="285"/>
    </location>
</feature>
<evidence type="ECO:0000259" key="21">
    <source>
        <dbReference type="PROSITE" id="PS51473"/>
    </source>
</evidence>
<evidence type="ECO:0000256" key="3">
    <source>
        <dbReference type="ARBA" id="ARBA00022553"/>
    </source>
</evidence>
<dbReference type="FunFam" id="3.30.430.20:FF:000015">
    <property type="entry name" value="Cysteine-rich receptor-like protein kinase 3"/>
    <property type="match status" value="1"/>
</dbReference>
<keyword evidence="11 18" id="KW-1133">Transmembrane helix</keyword>
<accession>A0A438J648</accession>
<dbReference type="PROSITE" id="PS00107">
    <property type="entry name" value="PROTEIN_KINASE_ATP"/>
    <property type="match status" value="1"/>
</dbReference>
<keyword evidence="13 22" id="KW-0675">Receptor</keyword>
<dbReference type="InterPro" id="IPR052059">
    <property type="entry name" value="CR_Ser/Thr_kinase"/>
</dbReference>
<keyword evidence="2" id="KW-0723">Serine/threonine-protein kinase</keyword>
<dbReference type="PROSITE" id="PS51473">
    <property type="entry name" value="GNK2"/>
    <property type="match status" value="2"/>
</dbReference>
<gene>
    <name evidence="22" type="primary">CRK2_2</name>
    <name evidence="22" type="ORF">CK203_018539</name>
</gene>
<name>A0A438J648_VITVI</name>
<feature type="signal peptide" evidence="19">
    <location>
        <begin position="1"/>
        <end position="31"/>
    </location>
</feature>
<evidence type="ECO:0000256" key="11">
    <source>
        <dbReference type="ARBA" id="ARBA00022989"/>
    </source>
</evidence>
<sequence length="661" mass="73311">MKMKQANPSAPSPSLLFFFILTLSVIELSAGDPRSRTIQMMCGNQREHNSTIFVINFVAMMENISNQMRTSGFGVAVLGSAPDATYGLAQCYGDLSLLDCVLCYAEARTFLPQCFPFTTGRIYLDGCFMRAQNYSFIEEYTGPSDHALCGNETRKNSTFQESARQAIKQAVADAPNNNGYARSKVMVPGTANESAYVLANCWRTLNAISCRACLENASSSILGCLPWSEGRALNTGCFMRYSDTDFLNKEPDNGSSRGTIIIIVVSAVSAVIVLLVGGAIGVYIWKQRKIQKKRRGSNDAIKLVKTLHDSSLNFKYATLEKATGSFDNANKLGQGGFGTVYKGVLADGREIAVKRLFFNNRHRAADFYNEVNIISSVEHKNLVRLLGCSCSGPESLLIYEFLPNKSLDRFIFDTNRGKALNWEKRCEIITGTAEGLVYLHENSKIRIIHRDIKASNILLDSKMRAKIADFGLARSFQEDKSHISTAIAGTLGYMAPEYLAHGQLTEKADVYSFGVLLLEIVTGRQNNRSKTAEYSDSLVTIAWKHFQLGTLKELFDPNLMLHNHDNGNIKNEALRVMQIGLLCTQEVPSLRPSMSKALQMLTKKDEHLPTPTSPPFIDERTMELNEACENPSYPSMLPFLVQMPVSPTVLSTPDDLKRSLK</sequence>
<evidence type="ECO:0000313" key="22">
    <source>
        <dbReference type="EMBL" id="RVX04422.1"/>
    </source>
</evidence>
<dbReference type="GO" id="GO:0016020">
    <property type="term" value="C:membrane"/>
    <property type="evidence" value="ECO:0007669"/>
    <property type="project" value="UniProtKB-SubCell"/>
</dbReference>
<keyword evidence="4" id="KW-0808">Transferase</keyword>
<dbReference type="InterPro" id="IPR002902">
    <property type="entry name" value="GNK2"/>
</dbReference>
<evidence type="ECO:0000256" key="13">
    <source>
        <dbReference type="ARBA" id="ARBA00023170"/>
    </source>
</evidence>
<evidence type="ECO:0000256" key="4">
    <source>
        <dbReference type="ARBA" id="ARBA00022679"/>
    </source>
</evidence>
<dbReference type="InterPro" id="IPR008271">
    <property type="entry name" value="Ser/Thr_kinase_AS"/>
</dbReference>
<dbReference type="EMBL" id="QGNW01000061">
    <property type="protein sequence ID" value="RVX04422.1"/>
    <property type="molecule type" value="Genomic_DNA"/>
</dbReference>
<dbReference type="SUPFAM" id="SSF56112">
    <property type="entry name" value="Protein kinase-like (PK-like)"/>
    <property type="match status" value="1"/>
</dbReference>
<comment type="catalytic activity">
    <reaction evidence="15">
        <text>L-seryl-[protein] + ATP = O-phospho-L-seryl-[protein] + ADP + H(+)</text>
        <dbReference type="Rhea" id="RHEA:17989"/>
        <dbReference type="Rhea" id="RHEA-COMP:9863"/>
        <dbReference type="Rhea" id="RHEA-COMP:11604"/>
        <dbReference type="ChEBI" id="CHEBI:15378"/>
        <dbReference type="ChEBI" id="CHEBI:29999"/>
        <dbReference type="ChEBI" id="CHEBI:30616"/>
        <dbReference type="ChEBI" id="CHEBI:83421"/>
        <dbReference type="ChEBI" id="CHEBI:456216"/>
    </reaction>
</comment>
<keyword evidence="10 17" id="KW-0067">ATP-binding</keyword>
<dbReference type="GO" id="GO:0005524">
    <property type="term" value="F:ATP binding"/>
    <property type="evidence" value="ECO:0007669"/>
    <property type="project" value="UniProtKB-UniRule"/>
</dbReference>
<keyword evidence="12 18" id="KW-0472">Membrane</keyword>
<evidence type="ECO:0000256" key="15">
    <source>
        <dbReference type="ARBA" id="ARBA00047558"/>
    </source>
</evidence>
<comment type="caution">
    <text evidence="22">The sequence shown here is derived from an EMBL/GenBank/DDBJ whole genome shotgun (WGS) entry which is preliminary data.</text>
</comment>
<dbReference type="CDD" id="cd14066">
    <property type="entry name" value="STKc_IRAK"/>
    <property type="match status" value="1"/>
</dbReference>
<dbReference type="PANTHER" id="PTHR47973">
    <property type="entry name" value="CYSTEINE-RICH RECEPTOR-LIKE PROTEIN KINASE 3"/>
    <property type="match status" value="1"/>
</dbReference>
<feature type="domain" description="Gnk2-homologous" evidence="21">
    <location>
        <begin position="141"/>
        <end position="246"/>
    </location>
</feature>
<proteinExistence type="predicted"/>
<evidence type="ECO:0000256" key="16">
    <source>
        <dbReference type="ARBA" id="ARBA00047951"/>
    </source>
</evidence>
<dbReference type="FunFam" id="1.10.510.10:FF:000336">
    <property type="entry name" value="Cysteine-rich receptor-like protein kinase 2"/>
    <property type="match status" value="1"/>
</dbReference>
<keyword evidence="9 22" id="KW-0418">Kinase</keyword>
<dbReference type="AlphaFoldDB" id="A0A438J648"/>
<evidence type="ECO:0000259" key="20">
    <source>
        <dbReference type="PROSITE" id="PS50011"/>
    </source>
</evidence>
<evidence type="ECO:0000256" key="14">
    <source>
        <dbReference type="ARBA" id="ARBA00023180"/>
    </source>
</evidence>
<dbReference type="FunFam" id="3.30.430.20:FF:000005">
    <property type="entry name" value="Cysteine-rich receptor-like protein kinase 2"/>
    <property type="match status" value="1"/>
</dbReference>
<evidence type="ECO:0000256" key="1">
    <source>
        <dbReference type="ARBA" id="ARBA00004167"/>
    </source>
</evidence>
<evidence type="ECO:0000256" key="2">
    <source>
        <dbReference type="ARBA" id="ARBA00022527"/>
    </source>
</evidence>
<dbReference type="Gene3D" id="3.30.200.20">
    <property type="entry name" value="Phosphorylase Kinase, domain 1"/>
    <property type="match status" value="1"/>
</dbReference>
<evidence type="ECO:0000256" key="9">
    <source>
        <dbReference type="ARBA" id="ARBA00022777"/>
    </source>
</evidence>
<dbReference type="GO" id="GO:0004674">
    <property type="term" value="F:protein serine/threonine kinase activity"/>
    <property type="evidence" value="ECO:0007669"/>
    <property type="project" value="UniProtKB-KW"/>
</dbReference>
<evidence type="ECO:0000256" key="6">
    <source>
        <dbReference type="ARBA" id="ARBA00022729"/>
    </source>
</evidence>
<dbReference type="Gene3D" id="3.30.430.20">
    <property type="entry name" value="Gnk2 domain, C-X8-C-X2-C motif"/>
    <property type="match status" value="2"/>
</dbReference>
<keyword evidence="8 17" id="KW-0547">Nucleotide-binding</keyword>
<feature type="binding site" evidence="17">
    <location>
        <position position="354"/>
    </location>
    <ligand>
        <name>ATP</name>
        <dbReference type="ChEBI" id="CHEBI:30616"/>
    </ligand>
</feature>
<feature type="domain" description="Gnk2-homologous" evidence="21">
    <location>
        <begin position="35"/>
        <end position="136"/>
    </location>
</feature>
<keyword evidence="3" id="KW-0597">Phosphoprotein</keyword>
<evidence type="ECO:0000313" key="23">
    <source>
        <dbReference type="Proteomes" id="UP000288805"/>
    </source>
</evidence>
<evidence type="ECO:0000256" key="10">
    <source>
        <dbReference type="ARBA" id="ARBA00022840"/>
    </source>
</evidence>
<dbReference type="Pfam" id="PF00069">
    <property type="entry name" value="Pkinase"/>
    <property type="match status" value="1"/>
</dbReference>
<dbReference type="PROSITE" id="PS00108">
    <property type="entry name" value="PROTEIN_KINASE_ST"/>
    <property type="match status" value="1"/>
</dbReference>
<dbReference type="Proteomes" id="UP000288805">
    <property type="component" value="Unassembled WGS sequence"/>
</dbReference>